<name>A0A495DFY7_9PROT</name>
<accession>A0A495DFY7</accession>
<dbReference type="EMBL" id="RBIM01000003">
    <property type="protein sequence ID" value="RKR00456.1"/>
    <property type="molecule type" value="Genomic_DNA"/>
</dbReference>
<protein>
    <submittedName>
        <fullName evidence="2">Acyl-coenzyme A thioesterase PaaI-like protein</fullName>
    </submittedName>
</protein>
<dbReference type="SUPFAM" id="SSF54637">
    <property type="entry name" value="Thioesterase/thiol ester dehydrase-isomerase"/>
    <property type="match status" value="1"/>
</dbReference>
<proteinExistence type="predicted"/>
<feature type="domain" description="Thioesterase" evidence="1">
    <location>
        <begin position="52"/>
        <end position="125"/>
    </location>
</feature>
<reference evidence="2 3" key="1">
    <citation type="submission" date="2018-10" db="EMBL/GenBank/DDBJ databases">
        <title>Genomic Encyclopedia of Type Strains, Phase IV (KMG-IV): sequencing the most valuable type-strain genomes for metagenomic binning, comparative biology and taxonomic classification.</title>
        <authorList>
            <person name="Goeker M."/>
        </authorList>
    </citation>
    <scope>NUCLEOTIDE SEQUENCE [LARGE SCALE GENOMIC DNA]</scope>
    <source>
        <strain evidence="2 3">DSM 4734</strain>
    </source>
</reference>
<dbReference type="AlphaFoldDB" id="A0A495DFY7"/>
<evidence type="ECO:0000313" key="3">
    <source>
        <dbReference type="Proteomes" id="UP000273675"/>
    </source>
</evidence>
<evidence type="ECO:0000313" key="2">
    <source>
        <dbReference type="EMBL" id="RKR00456.1"/>
    </source>
</evidence>
<dbReference type="OrthoDB" id="3477511at2"/>
<dbReference type="InterPro" id="IPR006683">
    <property type="entry name" value="Thioestr_dom"/>
</dbReference>
<dbReference type="Gene3D" id="3.10.129.10">
    <property type="entry name" value="Hotdog Thioesterase"/>
    <property type="match status" value="1"/>
</dbReference>
<dbReference type="Proteomes" id="UP000273675">
    <property type="component" value="Unassembled WGS sequence"/>
</dbReference>
<sequence length="142" mass="15099">MAPLIVETGEFAGWRIWPDDPFEQTAGPFHMRVGAEGPEMAFRAERRHLNGMGAVHGGCLMSFADFALFGIAHEALAPSGYGVTVAFTSEFIAGASEGQLIEARGEVLRAGGSLIFVRGLITADGTPCLNFSGTLKRLRSQA</sequence>
<dbReference type="RefSeq" id="WP_075189077.1">
    <property type="nucleotide sequence ID" value="NZ_RBIM01000003.1"/>
</dbReference>
<dbReference type="GO" id="GO:0016790">
    <property type="term" value="F:thiolester hydrolase activity"/>
    <property type="evidence" value="ECO:0007669"/>
    <property type="project" value="UniProtKB-ARBA"/>
</dbReference>
<dbReference type="Pfam" id="PF03061">
    <property type="entry name" value="4HBT"/>
    <property type="match status" value="1"/>
</dbReference>
<evidence type="ECO:0000259" key="1">
    <source>
        <dbReference type="Pfam" id="PF03061"/>
    </source>
</evidence>
<comment type="caution">
    <text evidence="2">The sequence shown here is derived from an EMBL/GenBank/DDBJ whole genome shotgun (WGS) entry which is preliminary data.</text>
</comment>
<gene>
    <name evidence="2" type="ORF">C7435_1664</name>
</gene>
<dbReference type="CDD" id="cd03443">
    <property type="entry name" value="PaaI_thioesterase"/>
    <property type="match status" value="1"/>
</dbReference>
<dbReference type="InterPro" id="IPR029069">
    <property type="entry name" value="HotDog_dom_sf"/>
</dbReference>
<organism evidence="2 3">
    <name type="scientific">Maricaulis maris</name>
    <dbReference type="NCBI Taxonomy" id="74318"/>
    <lineage>
        <taxon>Bacteria</taxon>
        <taxon>Pseudomonadati</taxon>
        <taxon>Pseudomonadota</taxon>
        <taxon>Alphaproteobacteria</taxon>
        <taxon>Maricaulales</taxon>
        <taxon>Maricaulaceae</taxon>
        <taxon>Maricaulis</taxon>
    </lineage>
</organism>